<evidence type="ECO:0000259" key="8">
    <source>
        <dbReference type="Pfam" id="PF20684"/>
    </source>
</evidence>
<sequence>MAIARDVPPPDVNRAAPALPIYVWTGCGFATIAVILRLTTRFYVKNISKWEDFCILGSYLTALALYVGLQAQVNLGFGRHAYYVPPEHFTDMYKIVTMCYFTGYTSLALARTAIGLFLLRIVSRIKSWTWVIYFGLGLNALQTLALIILTGVQCIPMKKMWDPTVSGSCIPPKQYTAAQRSFESLSVVVDLIFALFPFVFLRDLQNLEKQRRIRLAIYLMLTCGLLTAICSIGRVVASTLDGTDHTWDMIPLTYWFTTEITGVLILSCLPALRQLFAHNDNVKKAGSFLHSKVTFSKNSVTQRKDPDWGTGPVISLGNIQLQRDVYVEVSDRSWCKKSKKKEFGQGECSHQHSAKAQASAEKV</sequence>
<feature type="domain" description="Rhodopsin" evidence="8">
    <location>
        <begin position="36"/>
        <end position="277"/>
    </location>
</feature>
<dbReference type="PROSITE" id="PS51257">
    <property type="entry name" value="PROKAR_LIPOPROTEIN"/>
    <property type="match status" value="1"/>
</dbReference>
<keyword evidence="2 7" id="KW-0812">Transmembrane</keyword>
<dbReference type="PANTHER" id="PTHR33048:SF47">
    <property type="entry name" value="INTEGRAL MEMBRANE PROTEIN-RELATED"/>
    <property type="match status" value="1"/>
</dbReference>
<comment type="subcellular location">
    <subcellularLocation>
        <location evidence="1">Membrane</location>
        <topology evidence="1">Multi-pass membrane protein</topology>
    </subcellularLocation>
</comment>
<evidence type="ECO:0000256" key="2">
    <source>
        <dbReference type="ARBA" id="ARBA00022692"/>
    </source>
</evidence>
<dbReference type="Proteomes" id="UP000799444">
    <property type="component" value="Unassembled WGS sequence"/>
</dbReference>
<feature type="compositionally biased region" description="Low complexity" evidence="6">
    <location>
        <begin position="354"/>
        <end position="363"/>
    </location>
</feature>
<feature type="transmembrane region" description="Helical" evidence="7">
    <location>
        <begin position="93"/>
        <end position="119"/>
    </location>
</feature>
<dbReference type="GO" id="GO:0016020">
    <property type="term" value="C:membrane"/>
    <property type="evidence" value="ECO:0007669"/>
    <property type="project" value="UniProtKB-SubCell"/>
</dbReference>
<evidence type="ECO:0000256" key="3">
    <source>
        <dbReference type="ARBA" id="ARBA00022989"/>
    </source>
</evidence>
<evidence type="ECO:0000256" key="6">
    <source>
        <dbReference type="SAM" id="MobiDB-lite"/>
    </source>
</evidence>
<dbReference type="InterPro" id="IPR049326">
    <property type="entry name" value="Rhodopsin_dom_fungi"/>
</dbReference>
<feature type="transmembrane region" description="Helical" evidence="7">
    <location>
        <begin position="216"/>
        <end position="240"/>
    </location>
</feature>
<feature type="region of interest" description="Disordered" evidence="6">
    <location>
        <begin position="336"/>
        <end position="363"/>
    </location>
</feature>
<dbReference type="Pfam" id="PF20684">
    <property type="entry name" value="Fung_rhodopsin"/>
    <property type="match status" value="1"/>
</dbReference>
<feature type="transmembrane region" description="Helical" evidence="7">
    <location>
        <begin position="21"/>
        <end position="40"/>
    </location>
</feature>
<comment type="similarity">
    <text evidence="5">Belongs to the SAT4 family.</text>
</comment>
<accession>A0A9P4QUX4</accession>
<evidence type="ECO:0000313" key="10">
    <source>
        <dbReference type="Proteomes" id="UP000799444"/>
    </source>
</evidence>
<dbReference type="InterPro" id="IPR052337">
    <property type="entry name" value="SAT4-like"/>
</dbReference>
<dbReference type="PANTHER" id="PTHR33048">
    <property type="entry name" value="PTH11-LIKE INTEGRAL MEMBRANE PROTEIN (AFU_ORTHOLOGUE AFUA_5G11245)"/>
    <property type="match status" value="1"/>
</dbReference>
<evidence type="ECO:0000256" key="7">
    <source>
        <dbReference type="SAM" id="Phobius"/>
    </source>
</evidence>
<feature type="transmembrane region" description="Helical" evidence="7">
    <location>
        <begin position="131"/>
        <end position="152"/>
    </location>
</feature>
<name>A0A9P4QUX4_9PLEO</name>
<organism evidence="9 10">
    <name type="scientific">Polyplosphaeria fusca</name>
    <dbReference type="NCBI Taxonomy" id="682080"/>
    <lineage>
        <taxon>Eukaryota</taxon>
        <taxon>Fungi</taxon>
        <taxon>Dikarya</taxon>
        <taxon>Ascomycota</taxon>
        <taxon>Pezizomycotina</taxon>
        <taxon>Dothideomycetes</taxon>
        <taxon>Pleosporomycetidae</taxon>
        <taxon>Pleosporales</taxon>
        <taxon>Tetraplosphaeriaceae</taxon>
        <taxon>Polyplosphaeria</taxon>
    </lineage>
</organism>
<evidence type="ECO:0000256" key="4">
    <source>
        <dbReference type="ARBA" id="ARBA00023136"/>
    </source>
</evidence>
<gene>
    <name evidence="9" type="ORF">EJ04DRAFT_579109</name>
</gene>
<evidence type="ECO:0000256" key="5">
    <source>
        <dbReference type="ARBA" id="ARBA00038359"/>
    </source>
</evidence>
<evidence type="ECO:0000256" key="1">
    <source>
        <dbReference type="ARBA" id="ARBA00004141"/>
    </source>
</evidence>
<comment type="caution">
    <text evidence="9">The sequence shown here is derived from an EMBL/GenBank/DDBJ whole genome shotgun (WGS) entry which is preliminary data.</text>
</comment>
<keyword evidence="10" id="KW-1185">Reference proteome</keyword>
<dbReference type="AlphaFoldDB" id="A0A9P4QUX4"/>
<keyword evidence="4 7" id="KW-0472">Membrane</keyword>
<dbReference type="EMBL" id="ML996195">
    <property type="protein sequence ID" value="KAF2731482.1"/>
    <property type="molecule type" value="Genomic_DNA"/>
</dbReference>
<proteinExistence type="inferred from homology"/>
<feature type="transmembrane region" description="Helical" evidence="7">
    <location>
        <begin position="252"/>
        <end position="272"/>
    </location>
</feature>
<protein>
    <recommendedName>
        <fullName evidence="8">Rhodopsin domain-containing protein</fullName>
    </recommendedName>
</protein>
<feature type="transmembrane region" description="Helical" evidence="7">
    <location>
        <begin position="185"/>
        <end position="204"/>
    </location>
</feature>
<dbReference type="OrthoDB" id="3934549at2759"/>
<feature type="transmembrane region" description="Helical" evidence="7">
    <location>
        <begin position="52"/>
        <end position="73"/>
    </location>
</feature>
<keyword evidence="3 7" id="KW-1133">Transmembrane helix</keyword>
<reference evidence="9" key="1">
    <citation type="journal article" date="2020" name="Stud. Mycol.">
        <title>101 Dothideomycetes genomes: a test case for predicting lifestyles and emergence of pathogens.</title>
        <authorList>
            <person name="Haridas S."/>
            <person name="Albert R."/>
            <person name="Binder M."/>
            <person name="Bloem J."/>
            <person name="Labutti K."/>
            <person name="Salamov A."/>
            <person name="Andreopoulos B."/>
            <person name="Baker S."/>
            <person name="Barry K."/>
            <person name="Bills G."/>
            <person name="Bluhm B."/>
            <person name="Cannon C."/>
            <person name="Castanera R."/>
            <person name="Culley D."/>
            <person name="Daum C."/>
            <person name="Ezra D."/>
            <person name="Gonzalez J."/>
            <person name="Henrissat B."/>
            <person name="Kuo A."/>
            <person name="Liang C."/>
            <person name="Lipzen A."/>
            <person name="Lutzoni F."/>
            <person name="Magnuson J."/>
            <person name="Mondo S."/>
            <person name="Nolan M."/>
            <person name="Ohm R."/>
            <person name="Pangilinan J."/>
            <person name="Park H.-J."/>
            <person name="Ramirez L."/>
            <person name="Alfaro M."/>
            <person name="Sun H."/>
            <person name="Tritt A."/>
            <person name="Yoshinaga Y."/>
            <person name="Zwiers L.-H."/>
            <person name="Turgeon B."/>
            <person name="Goodwin S."/>
            <person name="Spatafora J."/>
            <person name="Crous P."/>
            <person name="Grigoriev I."/>
        </authorList>
    </citation>
    <scope>NUCLEOTIDE SEQUENCE</scope>
    <source>
        <strain evidence="9">CBS 125425</strain>
    </source>
</reference>
<evidence type="ECO:0000313" key="9">
    <source>
        <dbReference type="EMBL" id="KAF2731482.1"/>
    </source>
</evidence>